<proteinExistence type="inferred from homology"/>
<reference evidence="15 16" key="1">
    <citation type="journal article" date="2022" name="Nat. Microbiol.">
        <title>The microbiome of a bacterivorous marine choanoflagellate contains a resource-demanding obligate bacterial associate.</title>
        <authorList>
            <person name="Needham D.M."/>
            <person name="Poirier C."/>
            <person name="Bachy C."/>
            <person name="George E.E."/>
            <person name="Wilken S."/>
            <person name="Yung C.C.M."/>
            <person name="Limardo A.J."/>
            <person name="Morando M."/>
            <person name="Sudek L."/>
            <person name="Malmstrom R.R."/>
            <person name="Keeling P.J."/>
            <person name="Santoro A.E."/>
            <person name="Worden A.Z."/>
        </authorList>
    </citation>
    <scope>NUCLEOTIDE SEQUENCE [LARGE SCALE GENOMIC DNA]</scope>
    <source>
        <strain evidence="15 16">Comchoano-1</strain>
    </source>
</reference>
<dbReference type="Gene3D" id="3.30.54.20">
    <property type="match status" value="1"/>
</dbReference>
<keyword evidence="5 13" id="KW-0479">Metal-binding</keyword>
<dbReference type="Pfam" id="PF00587">
    <property type="entry name" value="tRNA-synt_2b"/>
    <property type="match status" value="1"/>
</dbReference>
<dbReference type="InterPro" id="IPR012947">
    <property type="entry name" value="tRNA_SAD"/>
</dbReference>
<dbReference type="NCBIfam" id="TIGR00418">
    <property type="entry name" value="thrS"/>
    <property type="match status" value="1"/>
</dbReference>
<feature type="binding site" evidence="13">
    <location>
        <position position="370"/>
    </location>
    <ligand>
        <name>Zn(2+)</name>
        <dbReference type="ChEBI" id="CHEBI:29105"/>
        <note>catalytic</note>
    </ligand>
</feature>
<feature type="region of interest" description="Catalytic" evidence="13">
    <location>
        <begin position="228"/>
        <end position="519"/>
    </location>
</feature>
<evidence type="ECO:0000256" key="12">
    <source>
        <dbReference type="ARBA" id="ARBA00049515"/>
    </source>
</evidence>
<dbReference type="InterPro" id="IPR033728">
    <property type="entry name" value="ThrRS_core"/>
</dbReference>
<comment type="subunit">
    <text evidence="13">Homodimer.</text>
</comment>
<dbReference type="PRINTS" id="PR01047">
    <property type="entry name" value="TRNASYNTHTHR"/>
</dbReference>
<evidence type="ECO:0000256" key="9">
    <source>
        <dbReference type="ARBA" id="ARBA00022884"/>
    </source>
</evidence>
<comment type="catalytic activity">
    <reaction evidence="12 13">
        <text>tRNA(Thr) + L-threonine + ATP = L-threonyl-tRNA(Thr) + AMP + diphosphate + H(+)</text>
        <dbReference type="Rhea" id="RHEA:24624"/>
        <dbReference type="Rhea" id="RHEA-COMP:9670"/>
        <dbReference type="Rhea" id="RHEA-COMP:9704"/>
        <dbReference type="ChEBI" id="CHEBI:15378"/>
        <dbReference type="ChEBI" id="CHEBI:30616"/>
        <dbReference type="ChEBI" id="CHEBI:33019"/>
        <dbReference type="ChEBI" id="CHEBI:57926"/>
        <dbReference type="ChEBI" id="CHEBI:78442"/>
        <dbReference type="ChEBI" id="CHEBI:78534"/>
        <dbReference type="ChEBI" id="CHEBI:456215"/>
        <dbReference type="EC" id="6.1.1.3"/>
    </reaction>
</comment>
<keyword evidence="4 13" id="KW-0436">Ligase</keyword>
<dbReference type="Proteomes" id="UP001055955">
    <property type="component" value="Chromosome"/>
</dbReference>
<keyword evidence="8 13" id="KW-0067">ATP-binding</keyword>
<keyword evidence="6 13" id="KW-0547">Nucleotide-binding</keyword>
<dbReference type="PROSITE" id="PS50862">
    <property type="entry name" value="AA_TRNA_LIGASE_II"/>
    <property type="match status" value="1"/>
</dbReference>
<keyword evidence="9 13" id="KW-0694">RNA-binding</keyword>
<comment type="similarity">
    <text evidence="1 13">Belongs to the class-II aminoacyl-tRNA synthetase family.</text>
</comment>
<feature type="binding site" evidence="13">
    <location>
        <position position="319"/>
    </location>
    <ligand>
        <name>Zn(2+)</name>
        <dbReference type="ChEBI" id="CHEBI:29105"/>
        <note>catalytic</note>
    </ligand>
</feature>
<keyword evidence="7 13" id="KW-0862">Zinc</keyword>
<keyword evidence="11 13" id="KW-0030">Aminoacyl-tRNA synthetase</keyword>
<dbReference type="Pfam" id="PF03129">
    <property type="entry name" value="HGTP_anticodon"/>
    <property type="match status" value="1"/>
</dbReference>
<comment type="subcellular location">
    <subcellularLocation>
        <location evidence="13">Cytoplasm</location>
    </subcellularLocation>
</comment>
<dbReference type="EC" id="6.1.1.3" evidence="13"/>
<evidence type="ECO:0000256" key="11">
    <source>
        <dbReference type="ARBA" id="ARBA00023146"/>
    </source>
</evidence>
<dbReference type="CDD" id="cd00771">
    <property type="entry name" value="ThrRS_core"/>
    <property type="match status" value="1"/>
</dbReference>
<keyword evidence="3 13" id="KW-0820">tRNA-binding</keyword>
<dbReference type="Gene3D" id="3.40.50.800">
    <property type="entry name" value="Anticodon-binding domain"/>
    <property type="match status" value="1"/>
</dbReference>
<sequence length="619" mass="70322">MKTAFEYLQQADKKTAKKAVVAKLEGELIDLSREVAGAEGLEPIMADSPEGVGVIRHSTAHLLAMAVKELYANVQVTIGPVIEEGFYYDFAFSDDTKLTPEDFQKIEKQMQRIVKKNLSVERSVLTKSEAVKYFQSIGEDYKVQIINDLPEGETLTLYGQGDFKDLCRGPHVRATAQLGAFKLTKVAGAYWRGDSNNPMLQRVYGTAWPDQESLSKHLEQLKEREKRNHKRIAAQADLFHFQPEAPGMVFWHPKGWFAYQQIISFIRDYYKKRGYQEVNTPMVLDRSLWEASGHWDKFQDNMFEIESDKRQYAVKPMNCPGHVQVFNDKLRSYRDLPLRLAEFGTCHRNEPSGTLQGLMRLRAFVQDDGHVFCSEDDLASEVGQFVSDALEIYKRFGFDDVSIKFSTRPDERVGDDKTWDHSESVLETILNDLDIDWTLSPGEGAFYGPKLELNLKDSLGRVWQCGTVQLDFSMPERLGASYINSSGEKCIPVMVHRAMLGSLERFMGILIENTAGWLPIWMQPVQVLVLGISDKHSDCVDELVQRMSAGGIRAETDRRAEKINLKIREHTLARVPIFAVVGDQEVENKTVSIRLGEGKRLGAMTVEELVAYVKNLEEQ</sequence>
<organism evidence="15 16">
    <name type="scientific">Candidatus Comchoanobacter bicostacola</name>
    <dbReference type="NCBI Taxonomy" id="2919598"/>
    <lineage>
        <taxon>Bacteria</taxon>
        <taxon>Pseudomonadati</taxon>
        <taxon>Pseudomonadota</taxon>
        <taxon>Gammaproteobacteria</taxon>
        <taxon>Candidatus Comchoanobacterales</taxon>
        <taxon>Candidatus Comchoanobacteraceae</taxon>
        <taxon>Candidatus Comchoanobacter</taxon>
    </lineage>
</organism>
<dbReference type="InterPro" id="IPR004154">
    <property type="entry name" value="Anticodon-bd"/>
</dbReference>
<dbReference type="Gene3D" id="3.30.980.10">
    <property type="entry name" value="Threonyl-trna Synthetase, Chain A, domain 2"/>
    <property type="match status" value="1"/>
</dbReference>
<dbReference type="SMART" id="SM00863">
    <property type="entry name" value="tRNA_SAD"/>
    <property type="match status" value="1"/>
</dbReference>
<keyword evidence="10 13" id="KW-0648">Protein biosynthesis</keyword>
<dbReference type="PANTHER" id="PTHR11451">
    <property type="entry name" value="THREONINE-TRNA LIGASE"/>
    <property type="match status" value="1"/>
</dbReference>
<evidence type="ECO:0000256" key="4">
    <source>
        <dbReference type="ARBA" id="ARBA00022598"/>
    </source>
</evidence>
<evidence type="ECO:0000256" key="3">
    <source>
        <dbReference type="ARBA" id="ARBA00022555"/>
    </source>
</evidence>
<name>A0ABY5DJZ0_9GAMM</name>
<evidence type="ECO:0000256" key="1">
    <source>
        <dbReference type="ARBA" id="ARBA00008226"/>
    </source>
</evidence>
<evidence type="ECO:0000259" key="14">
    <source>
        <dbReference type="PROSITE" id="PS50862"/>
    </source>
</evidence>
<dbReference type="InterPro" id="IPR002314">
    <property type="entry name" value="aa-tRNA-synt_IIb"/>
</dbReference>
<dbReference type="SUPFAM" id="SSF55681">
    <property type="entry name" value="Class II aaRS and biotin synthetases"/>
    <property type="match status" value="1"/>
</dbReference>
<evidence type="ECO:0000256" key="2">
    <source>
        <dbReference type="ARBA" id="ARBA00022490"/>
    </source>
</evidence>
<evidence type="ECO:0000313" key="16">
    <source>
        <dbReference type="Proteomes" id="UP001055955"/>
    </source>
</evidence>
<dbReference type="InterPro" id="IPR018163">
    <property type="entry name" value="Thr/Ala-tRNA-synth_IIc_edit"/>
</dbReference>
<keyword evidence="16" id="KW-1185">Reference proteome</keyword>
<dbReference type="InterPro" id="IPR006195">
    <property type="entry name" value="aa-tRNA-synth_II"/>
</dbReference>
<feature type="domain" description="Aminoacyl-transfer RNA synthetases class-II family profile" evidence="14">
    <location>
        <begin position="247"/>
        <end position="519"/>
    </location>
</feature>
<keyword evidence="2 13" id="KW-0963">Cytoplasm</keyword>
<dbReference type="CDD" id="cd00860">
    <property type="entry name" value="ThrRS_anticodon"/>
    <property type="match status" value="1"/>
</dbReference>
<dbReference type="InterPro" id="IPR036621">
    <property type="entry name" value="Anticodon-bd_dom_sf"/>
</dbReference>
<dbReference type="InterPro" id="IPR045864">
    <property type="entry name" value="aa-tRNA-synth_II/BPL/LPL"/>
</dbReference>
<feature type="binding site" evidence="13">
    <location>
        <position position="496"/>
    </location>
    <ligand>
        <name>Zn(2+)</name>
        <dbReference type="ChEBI" id="CHEBI:29105"/>
        <note>catalytic</note>
    </ligand>
</feature>
<evidence type="ECO:0000256" key="13">
    <source>
        <dbReference type="HAMAP-Rule" id="MF_00184"/>
    </source>
</evidence>
<evidence type="ECO:0000256" key="5">
    <source>
        <dbReference type="ARBA" id="ARBA00022723"/>
    </source>
</evidence>
<dbReference type="SUPFAM" id="SSF55186">
    <property type="entry name" value="ThrRS/AlaRS common domain"/>
    <property type="match status" value="1"/>
</dbReference>
<dbReference type="RefSeq" id="WP_258567901.1">
    <property type="nucleotide sequence ID" value="NZ_CP092900.1"/>
</dbReference>
<gene>
    <name evidence="13 15" type="primary">thrS</name>
    <name evidence="15" type="ORF">MMH89_02610</name>
</gene>
<evidence type="ECO:0000256" key="10">
    <source>
        <dbReference type="ARBA" id="ARBA00022917"/>
    </source>
</evidence>
<evidence type="ECO:0000256" key="6">
    <source>
        <dbReference type="ARBA" id="ARBA00022741"/>
    </source>
</evidence>
<protein>
    <recommendedName>
        <fullName evidence="13">Threonine--tRNA ligase</fullName>
        <ecNumber evidence="13">6.1.1.3</ecNumber>
    </recommendedName>
    <alternativeName>
        <fullName evidence="13">Threonyl-tRNA synthetase</fullName>
        <shortName evidence="13">ThrRS</shortName>
    </alternativeName>
</protein>
<dbReference type="Gene3D" id="3.30.930.10">
    <property type="entry name" value="Bira Bifunctional Protein, Domain 2"/>
    <property type="match status" value="1"/>
</dbReference>
<dbReference type="EMBL" id="CP092900">
    <property type="protein sequence ID" value="UTC24117.1"/>
    <property type="molecule type" value="Genomic_DNA"/>
</dbReference>
<dbReference type="SUPFAM" id="SSF52954">
    <property type="entry name" value="Class II aaRS ABD-related"/>
    <property type="match status" value="1"/>
</dbReference>
<dbReference type="InterPro" id="IPR002320">
    <property type="entry name" value="Thr-tRNA-ligase_IIa"/>
</dbReference>
<dbReference type="HAMAP" id="MF_00184">
    <property type="entry name" value="Thr_tRNA_synth"/>
    <property type="match status" value="1"/>
</dbReference>
<evidence type="ECO:0000256" key="8">
    <source>
        <dbReference type="ARBA" id="ARBA00022840"/>
    </source>
</evidence>
<comment type="cofactor">
    <cofactor evidence="13">
        <name>Zn(2+)</name>
        <dbReference type="ChEBI" id="CHEBI:29105"/>
    </cofactor>
    <text evidence="13">Binds 1 zinc ion per subunit.</text>
</comment>
<dbReference type="InterPro" id="IPR047246">
    <property type="entry name" value="ThrRS_anticodon"/>
</dbReference>
<accession>A0ABY5DJZ0</accession>
<dbReference type="Pfam" id="PF07973">
    <property type="entry name" value="tRNA_SAD"/>
    <property type="match status" value="1"/>
</dbReference>
<dbReference type="PANTHER" id="PTHR11451:SF44">
    <property type="entry name" value="THREONINE--TRNA LIGASE, CHLOROPLASTIC_MITOCHONDRIAL 2"/>
    <property type="match status" value="1"/>
</dbReference>
<dbReference type="GO" id="GO:0004829">
    <property type="term" value="F:threonine-tRNA ligase activity"/>
    <property type="evidence" value="ECO:0007669"/>
    <property type="project" value="UniProtKB-EC"/>
</dbReference>
<evidence type="ECO:0000256" key="7">
    <source>
        <dbReference type="ARBA" id="ARBA00022833"/>
    </source>
</evidence>
<evidence type="ECO:0000313" key="15">
    <source>
        <dbReference type="EMBL" id="UTC24117.1"/>
    </source>
</evidence>